<organism evidence="1">
    <name type="scientific">Florenciella sp. virus SA2</name>
    <dbReference type="NCBI Taxonomy" id="3240092"/>
    <lineage>
        <taxon>Viruses</taxon>
    </lineage>
</organism>
<evidence type="ECO:0000313" key="1">
    <source>
        <dbReference type="EMBL" id="XDO02105.1"/>
    </source>
</evidence>
<reference evidence="1" key="1">
    <citation type="submission" date="2024-03" db="EMBL/GenBank/DDBJ databases">
        <title>Eukaryotic viruses encode the ribosomal protein eL40.</title>
        <authorList>
            <person name="Thomy J."/>
            <person name="Schvarcz C.R."/>
            <person name="McBeain K.A."/>
            <person name="Edwards K.F."/>
            <person name="Steward G.F."/>
        </authorList>
    </citation>
    <scope>NUCLEOTIDE SEQUENCE</scope>
    <source>
        <strain evidence="1">FloV-SA2</strain>
    </source>
</reference>
<evidence type="ECO:0008006" key="2">
    <source>
        <dbReference type="Google" id="ProtNLM"/>
    </source>
</evidence>
<name>A0AB39JE08_9VIRU</name>
<gene>
    <name evidence="1" type="ORF">FloV-SA2_00286</name>
</gene>
<dbReference type="EMBL" id="PP542043">
    <property type="protein sequence ID" value="XDO02105.1"/>
    <property type="molecule type" value="Genomic_DNA"/>
</dbReference>
<protein>
    <recommendedName>
        <fullName evidence="2">SbsA Ig-like domain-containing protein</fullName>
    </recommendedName>
</protein>
<proteinExistence type="predicted"/>
<accession>A0AB39JE08</accession>
<sequence>MALYKTTAARKLSGSTSYQSHVYSVIRELNETKNKKVLMALGYNLYKSNLNRIIRSEYNDNKKAEYQEMFNNIINNLSVQEEKNLGIYETTDADREAEKNEYEAELLSNPSFEFYCYVYDNILIIKNFNDYFKLIKGQKYLFNLEDTTNKGYLLSFSRFDKDYNSQVSTINYIGTPGESGAYLVYIPDETTNYNKIYLYDKNKINIYDSFVQFGYIHREIRLNKENKFDTFDVNEESYNYLSDTTYLSIINNKSIKHFFIDETTYIDFSNNQNTYDSTTNRGNKYTSLYWDTQYGTINKYGLGYGYYKIIFDKRAMMKYNKLTLLNKGTTSGGITKNKYIKVVNNIESINNNYETINLSSVDSDSSQDGNYNFFDTTEELFVKITGNFETCSLYSFKYGINTLEHIFIFDETLTNYSSTKFSELDQRYQTMTFYDNTYSMNLTSLDPFTNIYFNEASSNIVDVSYTMAFNYHENSDPSLNVSYALYKGQYIIKNIPQDHPIAIINQVDGKNTYITYSGNSNKKLTRLGPDENVYDFYYDYVKIQVYGNFNYVSVYDYYHGYCGGKDVFKYNDTDASFTDMMNEEFTDWYDTDANGKLINTTGSFTNNDNIIDVNYQYTTLYQCFSYIDVSIINDNIVFDGICGDYGTDVKYGINKGEFVLMDVPSEYPIAFLNKNLEHLISYDGYFEYKSTQLAPDGNIYDFYYGNINLTVIGDFSEISIYTNNNNSNSDKFMGGFRKVIFSTNNNSNDENSIGYAIQHYGVSNYYPRLQTDTSNVELTFHITVYLYEEYNNINSQPYRCFKFDGTDRNGTLDNTIENPELNFCVGDLVIFSHGYDNSDYLFGIIENGSPITDSNIIQNNFTSANNTIVYYPSRATTTLYYSSDSDNYNIDFNKGTIKSTINPNINLESEITSITINPESNDTYSILISSIDISFDKALDINNDGSLYFYNVTNNTIDASYNGRDFTYTNNNNNSFVTLNTGFNQYNENSLEFNCNYDIIFDEILFTNIYSEGVSSEVLTYANISGGYHDLSAQLLINFNTETIHDASLISITPESYTEENNNLQQIYGELIFVFDEYVTIDESIVSIFEKPINFVEIDNSNNSIPYTSYQTVNNSLSIFYSNLSYDTCYNLVFNENSIVDSSNVPFNITDSSLNNYILKTKPDNSPQLQYFIPNSDTSPVYTNHPVSMVFDKNVFIDTSDNGRIILTDLSTNIILNYLDLSDNDDVENIFGNGTNTIRIYPLNDDDITDTSYNLDNSYSITIDNISFKTVDEYYYGGSANTFITDNSANGGTGNPIEYLSENASATIYNDLSMSSTTYNESSESHLYYIFNNDVSYSCKQYAVASEGILTGLIIYTIFHKVILWLY</sequence>